<dbReference type="GO" id="GO:0016740">
    <property type="term" value="F:transferase activity"/>
    <property type="evidence" value="ECO:0007669"/>
    <property type="project" value="UniProtKB-KW"/>
</dbReference>
<dbReference type="InterPro" id="IPR001841">
    <property type="entry name" value="Znf_RING"/>
</dbReference>
<proteinExistence type="inferred from homology"/>
<organism evidence="12 13">
    <name type="scientific">Phoenix dactylifera</name>
    <name type="common">Date palm</name>
    <dbReference type="NCBI Taxonomy" id="42345"/>
    <lineage>
        <taxon>Eukaryota</taxon>
        <taxon>Viridiplantae</taxon>
        <taxon>Streptophyta</taxon>
        <taxon>Embryophyta</taxon>
        <taxon>Tracheophyta</taxon>
        <taxon>Spermatophyta</taxon>
        <taxon>Magnoliopsida</taxon>
        <taxon>Liliopsida</taxon>
        <taxon>Arecaceae</taxon>
        <taxon>Coryphoideae</taxon>
        <taxon>Phoeniceae</taxon>
        <taxon>Phoenix</taxon>
    </lineage>
</organism>
<dbReference type="Pfam" id="PF13639">
    <property type="entry name" value="zf-RING_2"/>
    <property type="match status" value="1"/>
</dbReference>
<comment type="subcellular location">
    <subcellularLocation>
        <location evidence="1">Membrane</location>
        <topology evidence="1">Single-pass membrane protein</topology>
    </subcellularLocation>
</comment>
<dbReference type="Proteomes" id="UP000228380">
    <property type="component" value="Chromosome 14"/>
</dbReference>
<dbReference type="SUPFAM" id="SSF57850">
    <property type="entry name" value="RING/U-box"/>
    <property type="match status" value="1"/>
</dbReference>
<keyword evidence="4" id="KW-0479">Metal-binding</keyword>
<evidence type="ECO:0000256" key="4">
    <source>
        <dbReference type="ARBA" id="ARBA00022723"/>
    </source>
</evidence>
<dbReference type="GO" id="GO:0016567">
    <property type="term" value="P:protein ubiquitination"/>
    <property type="evidence" value="ECO:0007669"/>
    <property type="project" value="UniProtKB-UniPathway"/>
</dbReference>
<evidence type="ECO:0000256" key="8">
    <source>
        <dbReference type="ARBA" id="ARBA00024209"/>
    </source>
</evidence>
<evidence type="ECO:0000256" key="2">
    <source>
        <dbReference type="ARBA" id="ARBA00022679"/>
    </source>
</evidence>
<keyword evidence="12" id="KW-1185">Reference proteome</keyword>
<dbReference type="UniPathway" id="UPA00143"/>
<reference evidence="13" key="2">
    <citation type="submission" date="2025-08" db="UniProtKB">
        <authorList>
            <consortium name="RefSeq"/>
        </authorList>
    </citation>
    <scope>IDENTIFICATION</scope>
    <source>
        <tissue evidence="13">Young leaves</tissue>
    </source>
</reference>
<dbReference type="CDD" id="cd16461">
    <property type="entry name" value="RING-H2_EL5-like"/>
    <property type="match status" value="1"/>
</dbReference>
<keyword evidence="5" id="KW-0862">Zinc</keyword>
<evidence type="ECO:0000256" key="7">
    <source>
        <dbReference type="ARBA" id="ARBA00023136"/>
    </source>
</evidence>
<name>A0A8B8J0X7_PHODC</name>
<dbReference type="InterPro" id="IPR013083">
    <property type="entry name" value="Znf_RING/FYVE/PHD"/>
</dbReference>
<dbReference type="AlphaFoldDB" id="A0A8B8J0X7"/>
<dbReference type="KEGG" id="pda:113462345"/>
<evidence type="ECO:0000256" key="6">
    <source>
        <dbReference type="ARBA" id="ARBA00022989"/>
    </source>
</evidence>
<dbReference type="GO" id="GO:0016020">
    <property type="term" value="C:membrane"/>
    <property type="evidence" value="ECO:0007669"/>
    <property type="project" value="UniProtKB-SubCell"/>
</dbReference>
<dbReference type="Gene3D" id="3.30.40.10">
    <property type="entry name" value="Zinc/RING finger domain, C3HC4 (zinc finger)"/>
    <property type="match status" value="1"/>
</dbReference>
<dbReference type="OrthoDB" id="8062037at2759"/>
<protein>
    <submittedName>
        <fullName evidence="13">RING-H2 finger protein ATL78-like</fullName>
    </submittedName>
</protein>
<evidence type="ECO:0000256" key="5">
    <source>
        <dbReference type="ARBA" id="ARBA00022833"/>
    </source>
</evidence>
<comment type="similarity">
    <text evidence="8">Belongs to the RING-type zinc finger family. ATL subfamily.</text>
</comment>
<dbReference type="InterPro" id="IPR044602">
    <property type="entry name" value="ATL10/ATL72-79-like"/>
</dbReference>
<evidence type="ECO:0000256" key="10">
    <source>
        <dbReference type="SAM" id="Phobius"/>
    </source>
</evidence>
<reference evidence="12" key="1">
    <citation type="journal article" date="2019" name="Nat. Commun.">
        <title>Genome-wide association mapping of date palm fruit traits.</title>
        <authorList>
            <person name="Hazzouri K.M."/>
            <person name="Gros-Balthazard M."/>
            <person name="Flowers J.M."/>
            <person name="Copetti D."/>
            <person name="Lemansour A."/>
            <person name="Lebrun M."/>
            <person name="Masmoudi K."/>
            <person name="Ferrand S."/>
            <person name="Dhar M.I."/>
            <person name="Fresquez Z.A."/>
            <person name="Rosas U."/>
            <person name="Zhang J."/>
            <person name="Talag J."/>
            <person name="Lee S."/>
            <person name="Kudrna D."/>
            <person name="Powell R.F."/>
            <person name="Leitch I.J."/>
            <person name="Krueger R.R."/>
            <person name="Wing R.A."/>
            <person name="Amiri K.M.A."/>
            <person name="Purugganan M.D."/>
        </authorList>
    </citation>
    <scope>NUCLEOTIDE SEQUENCE [LARGE SCALE GENOMIC DNA]</scope>
    <source>
        <strain evidence="12">cv. Khalas</strain>
    </source>
</reference>
<evidence type="ECO:0000256" key="3">
    <source>
        <dbReference type="ARBA" id="ARBA00022692"/>
    </source>
</evidence>
<feature type="domain" description="RING-type" evidence="11">
    <location>
        <begin position="134"/>
        <end position="176"/>
    </location>
</feature>
<evidence type="ECO:0000259" key="11">
    <source>
        <dbReference type="PROSITE" id="PS50089"/>
    </source>
</evidence>
<feature type="transmembrane region" description="Helical" evidence="10">
    <location>
        <begin position="61"/>
        <end position="80"/>
    </location>
</feature>
<evidence type="ECO:0000313" key="12">
    <source>
        <dbReference type="Proteomes" id="UP000228380"/>
    </source>
</evidence>
<dbReference type="PANTHER" id="PTHR46905">
    <property type="entry name" value="RING-H2 FINGER PROTEIN ATL78"/>
    <property type="match status" value="1"/>
</dbReference>
<dbReference type="PANTHER" id="PTHR46905:SF7">
    <property type="entry name" value="RING-H2 FINGER PROTEIN ATL78"/>
    <property type="match status" value="1"/>
</dbReference>
<evidence type="ECO:0000313" key="13">
    <source>
        <dbReference type="RefSeq" id="XP_026658051.2"/>
    </source>
</evidence>
<keyword evidence="6 10" id="KW-1133">Transmembrane helix</keyword>
<evidence type="ECO:0000256" key="9">
    <source>
        <dbReference type="PROSITE-ProRule" id="PRU00175"/>
    </source>
</evidence>
<keyword evidence="3 10" id="KW-0812">Transmembrane</keyword>
<keyword evidence="7 10" id="KW-0472">Membrane</keyword>
<gene>
    <name evidence="13" type="primary">LOC113462345</name>
</gene>
<keyword evidence="2" id="KW-0808">Transferase</keyword>
<dbReference type="SMART" id="SM00184">
    <property type="entry name" value="RING"/>
    <property type="match status" value="1"/>
</dbReference>
<dbReference type="PROSITE" id="PS50089">
    <property type="entry name" value="ZF_RING_2"/>
    <property type="match status" value="1"/>
</dbReference>
<evidence type="ECO:0000256" key="1">
    <source>
        <dbReference type="ARBA" id="ARBA00004167"/>
    </source>
</evidence>
<keyword evidence="9" id="KW-0863">Zinc-finger</keyword>
<dbReference type="GeneID" id="113462345"/>
<dbReference type="GO" id="GO:0008270">
    <property type="term" value="F:zinc ion binding"/>
    <property type="evidence" value="ECO:0007669"/>
    <property type="project" value="UniProtKB-KW"/>
</dbReference>
<accession>A0A8B8J0X7</accession>
<sequence length="218" mass="23588">MSSTSSASPAIIQSQIIDIYHRRLLLIHTPLDKQPIQLRPPLTGPAGSEPDSSMPGGSVDANIVLILAVLLCALIGVLGLKSVIRCALRCSVEPEANPMMARFTQIGIRRKALRALPTLVYSAAPGLHRANPECAICLSDFVPGDRVRVLPKCDHGFHARCIDRWLMTRSSCPTCRRCLFGSSPKTSDCAEVNHPGPVPVQPILVPLEPEGLIARYES</sequence>
<dbReference type="RefSeq" id="XP_026658051.2">
    <property type="nucleotide sequence ID" value="XM_026802250.2"/>
</dbReference>